<keyword evidence="4" id="KW-1185">Reference proteome</keyword>
<dbReference type="SUPFAM" id="SSF48371">
    <property type="entry name" value="ARM repeat"/>
    <property type="match status" value="1"/>
</dbReference>
<evidence type="ECO:0000256" key="2">
    <source>
        <dbReference type="ARBA" id="ARBA00017967"/>
    </source>
</evidence>
<comment type="caution">
    <text evidence="3">The sequence shown here is derived from an EMBL/GenBank/DDBJ whole genome shotgun (WGS) entry which is preliminary data.</text>
</comment>
<gene>
    <name evidence="3" type="ORF">Cboi02_000362100</name>
</gene>
<reference evidence="3" key="1">
    <citation type="submission" date="2023-04" db="EMBL/GenBank/DDBJ databases">
        <title>Candida boidinii NBRC 10035.</title>
        <authorList>
            <person name="Ichikawa N."/>
            <person name="Sato H."/>
            <person name="Tonouchi N."/>
        </authorList>
    </citation>
    <scope>NUCLEOTIDE SEQUENCE</scope>
    <source>
        <strain evidence="3">NBRC 10035</strain>
    </source>
</reference>
<dbReference type="InterPro" id="IPR016024">
    <property type="entry name" value="ARM-type_fold"/>
</dbReference>
<dbReference type="Proteomes" id="UP001165120">
    <property type="component" value="Unassembled WGS sequence"/>
</dbReference>
<organism evidence="3 4">
    <name type="scientific">Candida boidinii</name>
    <name type="common">Yeast</name>
    <dbReference type="NCBI Taxonomy" id="5477"/>
    <lineage>
        <taxon>Eukaryota</taxon>
        <taxon>Fungi</taxon>
        <taxon>Dikarya</taxon>
        <taxon>Ascomycota</taxon>
        <taxon>Saccharomycotina</taxon>
        <taxon>Pichiomycetes</taxon>
        <taxon>Pichiales</taxon>
        <taxon>Pichiaceae</taxon>
        <taxon>Ogataea</taxon>
        <taxon>Ogataea/Candida clade</taxon>
    </lineage>
</organism>
<comment type="similarity">
    <text evidence="1">Belongs to the EFR3 family.</text>
</comment>
<dbReference type="AlphaFoldDB" id="A0A9W6T0Z8"/>
<dbReference type="PANTHER" id="PTHR47766">
    <property type="entry name" value="PROTEIN EFR3"/>
    <property type="match status" value="1"/>
</dbReference>
<sequence>MPLVPRPKHQNIILKCYPGKSSDIKPNNAELSYLLYYASTRRTKLEKVGKFLEKKTRSDYSRSRTGHISVTLNILLDLMNKCNDDLGIFANNIINILLIALETKDLSICQLASKNFNSFCEFSENKSLFTSNSELSSLFKKLANTFIQFGINSVIVNKNNGIRSTNNNEKQTSKDDWLVLSLYSIRPIANYIDPNFASPLIESSLEVILNTISSTNSTSKTEHILEKLKTNLSENEQKSVTGDHDETFGDSNLSVTAVKTLKCFFDTSSRIRIDRATLAICKYIINNSQNNWYGKLIELCTNRTHIELRYLIVNSLINELKKLNATSAKILISNQITALLSSSVNMIGLPVKDIEYDVLSLQQTMVKSSVNPELNQNYLQLIKSLGKHIYYNDQITDLIKFIIHTYHNNFTAMRDDLPSSTPLTSKQFKDLTVIFIDNISNLLDISKNDRINSFKINYSFKNLG</sequence>
<dbReference type="Pfam" id="PF21072">
    <property type="entry name" value="EFR3"/>
    <property type="match status" value="1"/>
</dbReference>
<name>A0A9W6T0Z8_CANBO</name>
<dbReference type="GO" id="GO:0005886">
    <property type="term" value="C:plasma membrane"/>
    <property type="evidence" value="ECO:0007669"/>
    <property type="project" value="TreeGrafter"/>
</dbReference>
<evidence type="ECO:0000313" key="4">
    <source>
        <dbReference type="Proteomes" id="UP001165120"/>
    </source>
</evidence>
<dbReference type="PANTHER" id="PTHR47766:SF1">
    <property type="entry name" value="PROTEIN EFR3"/>
    <property type="match status" value="1"/>
</dbReference>
<evidence type="ECO:0000256" key="1">
    <source>
        <dbReference type="ARBA" id="ARBA00010216"/>
    </source>
</evidence>
<dbReference type="EMBL" id="BSXN01001287">
    <property type="protein sequence ID" value="GME72473.1"/>
    <property type="molecule type" value="Genomic_DNA"/>
</dbReference>
<dbReference type="InterPro" id="IPR049150">
    <property type="entry name" value="EFR3_HEAT-like_rpt"/>
</dbReference>
<evidence type="ECO:0000313" key="3">
    <source>
        <dbReference type="EMBL" id="GME72473.1"/>
    </source>
</evidence>
<dbReference type="InterPro" id="IPR039786">
    <property type="entry name" value="EFR3"/>
</dbReference>
<protein>
    <recommendedName>
        <fullName evidence="2">Protein EFR3</fullName>
    </recommendedName>
</protein>
<proteinExistence type="inferred from homology"/>
<accession>A0A9W6T0Z8</accession>
<dbReference type="GO" id="GO:0072659">
    <property type="term" value="P:protein localization to plasma membrane"/>
    <property type="evidence" value="ECO:0007669"/>
    <property type="project" value="InterPro"/>
</dbReference>